<evidence type="ECO:0000313" key="3">
    <source>
        <dbReference type="Proteomes" id="UP000055136"/>
    </source>
</evidence>
<accession>A0A0S2T9F7</accession>
<gene>
    <name evidence="2" type="ORF">Tel_00860</name>
</gene>
<reference evidence="2" key="1">
    <citation type="submission" date="2015-10" db="EMBL/GenBank/DDBJ databases">
        <title>Description of Candidatus Tenderia electrophaga gen. nov, sp. nov., an Uncultivated Electroautotroph from a Biocathode Enrichment.</title>
        <authorList>
            <person name="Eddie B.J."/>
            <person name="Malanoski A.P."/>
            <person name="Wang Z."/>
            <person name="Hall R.J."/>
            <person name="Oh S.D."/>
            <person name="Heiner C."/>
            <person name="Lin B."/>
            <person name="Strycharz-Glaven S.M."/>
        </authorList>
    </citation>
    <scope>NUCLEOTIDE SEQUENCE [LARGE SCALE GENOMIC DNA]</scope>
    <source>
        <strain evidence="2">NRL1</strain>
    </source>
</reference>
<dbReference type="Proteomes" id="UP000055136">
    <property type="component" value="Chromosome"/>
</dbReference>
<dbReference type="InterPro" id="IPR042230">
    <property type="entry name" value="CusF_sf"/>
</dbReference>
<dbReference type="KEGG" id="tee:Tel_00860"/>
<dbReference type="STRING" id="1748243.Tel_00860"/>
<evidence type="ECO:0000256" key="1">
    <source>
        <dbReference type="SAM" id="SignalP"/>
    </source>
</evidence>
<proteinExistence type="predicted"/>
<protein>
    <submittedName>
        <fullName evidence="2">Uncharacterized protein</fullName>
    </submittedName>
</protein>
<evidence type="ECO:0000313" key="2">
    <source>
        <dbReference type="EMBL" id="ALP51803.1"/>
    </source>
</evidence>
<name>A0A0S2T9F7_9GAMM</name>
<dbReference type="EMBL" id="CP013099">
    <property type="protein sequence ID" value="ALP51803.1"/>
    <property type="molecule type" value="Genomic_DNA"/>
</dbReference>
<sequence length="113" mass="12598">MKKRSLSLAALFLPLILPVGLLAAQLPSHYPDHFDNVGIIDDIDARQSRIVIYDTLMRLPAGVAVHSPSRQVGLVSELRKGMKVGYSYRRENRSKNLTDIWILPGNYPLGGDE</sequence>
<feature type="signal peptide" evidence="1">
    <location>
        <begin position="1"/>
        <end position="23"/>
    </location>
</feature>
<dbReference type="InterPro" id="IPR029497">
    <property type="entry name" value="Fimbrial_PilY2"/>
</dbReference>
<keyword evidence="3" id="KW-1185">Reference proteome</keyword>
<dbReference type="Gene3D" id="2.40.50.320">
    <property type="entry name" value="Copper binding periplasmic protein CusF"/>
    <property type="match status" value="1"/>
</dbReference>
<dbReference type="Pfam" id="PF14481">
    <property type="entry name" value="Fimbrial_PilY2"/>
    <property type="match status" value="1"/>
</dbReference>
<organism evidence="2 3">
    <name type="scientific">Candidatus Tenderia electrophaga</name>
    <dbReference type="NCBI Taxonomy" id="1748243"/>
    <lineage>
        <taxon>Bacteria</taxon>
        <taxon>Pseudomonadati</taxon>
        <taxon>Pseudomonadota</taxon>
        <taxon>Gammaproteobacteria</taxon>
        <taxon>Candidatus Tenderiales</taxon>
        <taxon>Candidatus Tenderiaceae</taxon>
        <taxon>Candidatus Tenderia</taxon>
    </lineage>
</organism>
<feature type="chain" id="PRO_5006604774" evidence="1">
    <location>
        <begin position="24"/>
        <end position="113"/>
    </location>
</feature>
<dbReference type="AlphaFoldDB" id="A0A0S2T9F7"/>
<keyword evidence="1" id="KW-0732">Signal</keyword>